<evidence type="ECO:0000313" key="2">
    <source>
        <dbReference type="Proteomes" id="UP000183039"/>
    </source>
</evidence>
<sequence>MEQIMVEVPEKILKTTKVLKKGKGEGTYDEKGNKFRD</sequence>
<reference evidence="1 2" key="1">
    <citation type="submission" date="2014-12" db="EMBL/GenBank/DDBJ databases">
        <title>Draft genome sequences of 29 type strains of Enterococci.</title>
        <authorList>
            <person name="Zhong Z."/>
            <person name="Sun Z."/>
            <person name="Liu W."/>
            <person name="Zhang W."/>
            <person name="Zhang H."/>
        </authorList>
    </citation>
    <scope>NUCLEOTIDE SEQUENCE [LARGE SCALE GENOMIC DNA]</scope>
    <source>
        <strain evidence="1 2">DSM 22801</strain>
    </source>
</reference>
<accession>A0AA91GDG5</accession>
<protein>
    <submittedName>
        <fullName evidence="1">Uncharacterized protein</fullName>
    </submittedName>
</protein>
<dbReference type="Proteomes" id="UP000183039">
    <property type="component" value="Unassembled WGS sequence"/>
</dbReference>
<dbReference type="AlphaFoldDB" id="A0AA91GDG5"/>
<name>A0AA91GDG5_9ENTE</name>
<evidence type="ECO:0000313" key="1">
    <source>
        <dbReference type="EMBL" id="OJG93142.1"/>
    </source>
</evidence>
<dbReference type="EMBL" id="JXLC01000002">
    <property type="protein sequence ID" value="OJG93142.1"/>
    <property type="molecule type" value="Genomic_DNA"/>
</dbReference>
<comment type="caution">
    <text evidence="1">The sequence shown here is derived from an EMBL/GenBank/DDBJ whole genome shotgun (WGS) entry which is preliminary data.</text>
</comment>
<gene>
    <name evidence="1" type="ORF">RV15_GL001174</name>
</gene>
<proteinExistence type="predicted"/>
<organism evidence="1 2">
    <name type="scientific">Enterococcus silesiacus</name>
    <dbReference type="NCBI Taxonomy" id="332949"/>
    <lineage>
        <taxon>Bacteria</taxon>
        <taxon>Bacillati</taxon>
        <taxon>Bacillota</taxon>
        <taxon>Bacilli</taxon>
        <taxon>Lactobacillales</taxon>
        <taxon>Enterococcaceae</taxon>
        <taxon>Enterococcus</taxon>
    </lineage>
</organism>